<comment type="caution">
    <text evidence="1">The sequence shown here is derived from an EMBL/GenBank/DDBJ whole genome shotgun (WGS) entry which is preliminary data.</text>
</comment>
<sequence length="55" mass="6432">MISEESKFLISLKIKIDSLREKLIAVGLLKGLSHPDTIKISQELDEWLDRYQNFK</sequence>
<name>A0ABT8N325_9BACL</name>
<reference evidence="1 2" key="1">
    <citation type="submission" date="2023-06" db="EMBL/GenBank/DDBJ databases">
        <title>Novel species in genus Planococcus.</title>
        <authorList>
            <person name="Ning S."/>
        </authorList>
    </citation>
    <scope>NUCLEOTIDE SEQUENCE [LARGE SCALE GENOMIC DNA]</scope>
    <source>
        <strain evidence="1 2">N028</strain>
    </source>
</reference>
<dbReference type="EMBL" id="JAUJWV010000001">
    <property type="protein sequence ID" value="MDN7242292.1"/>
    <property type="molecule type" value="Genomic_DNA"/>
</dbReference>
<evidence type="ECO:0000313" key="2">
    <source>
        <dbReference type="Proteomes" id="UP001172055"/>
    </source>
</evidence>
<proteinExistence type="predicted"/>
<dbReference type="InterPro" id="IPR018540">
    <property type="entry name" value="Spo0E-like"/>
</dbReference>
<dbReference type="Gene3D" id="4.10.280.10">
    <property type="entry name" value="Helix-loop-helix DNA-binding domain"/>
    <property type="match status" value="1"/>
</dbReference>
<accession>A0ABT8N325</accession>
<dbReference type="Pfam" id="PF09388">
    <property type="entry name" value="SpoOE-like"/>
    <property type="match status" value="1"/>
</dbReference>
<keyword evidence="2" id="KW-1185">Reference proteome</keyword>
<dbReference type="SUPFAM" id="SSF140500">
    <property type="entry name" value="BAS1536-like"/>
    <property type="match status" value="1"/>
</dbReference>
<gene>
    <name evidence="1" type="ORF">QWY14_10805</name>
</gene>
<organism evidence="1 2">
    <name type="scientific">Planococcus shixiaomingii</name>
    <dbReference type="NCBI Taxonomy" id="3058393"/>
    <lineage>
        <taxon>Bacteria</taxon>
        <taxon>Bacillati</taxon>
        <taxon>Bacillota</taxon>
        <taxon>Bacilli</taxon>
        <taxon>Bacillales</taxon>
        <taxon>Caryophanaceae</taxon>
        <taxon>Planococcus</taxon>
    </lineage>
</organism>
<dbReference type="InterPro" id="IPR036638">
    <property type="entry name" value="HLH_DNA-bd_sf"/>
</dbReference>
<dbReference type="Proteomes" id="UP001172055">
    <property type="component" value="Unassembled WGS sequence"/>
</dbReference>
<dbReference type="RefSeq" id="WP_300986328.1">
    <property type="nucleotide sequence ID" value="NZ_CP129236.1"/>
</dbReference>
<protein>
    <submittedName>
        <fullName evidence="1">Aspartyl-phosphate phosphatase Spo0E family protein</fullName>
    </submittedName>
</protein>
<dbReference type="InterPro" id="IPR037208">
    <property type="entry name" value="Spo0E-like_sf"/>
</dbReference>
<evidence type="ECO:0000313" key="1">
    <source>
        <dbReference type="EMBL" id="MDN7242292.1"/>
    </source>
</evidence>